<keyword evidence="4" id="KW-1003">Cell membrane</keyword>
<keyword evidence="9" id="KW-0547">Nucleotide-binding</keyword>
<dbReference type="InterPro" id="IPR003660">
    <property type="entry name" value="HAMP_dom"/>
</dbReference>
<dbReference type="AlphaFoldDB" id="A0A6L8VIG9"/>
<keyword evidence="5" id="KW-0997">Cell inner membrane</keyword>
<evidence type="ECO:0000256" key="16">
    <source>
        <dbReference type="SAM" id="Phobius"/>
    </source>
</evidence>
<keyword evidence="12 16" id="KW-1133">Transmembrane helix</keyword>
<evidence type="ECO:0000256" key="4">
    <source>
        <dbReference type="ARBA" id="ARBA00022475"/>
    </source>
</evidence>
<dbReference type="EC" id="2.7.13.3" evidence="3"/>
<dbReference type="GO" id="GO:0005886">
    <property type="term" value="C:plasma membrane"/>
    <property type="evidence" value="ECO:0007669"/>
    <property type="project" value="UniProtKB-SubCell"/>
</dbReference>
<dbReference type="SUPFAM" id="SSF47384">
    <property type="entry name" value="Homodimeric domain of signal transducing histidine kinase"/>
    <property type="match status" value="1"/>
</dbReference>
<dbReference type="OrthoDB" id="9804645at2"/>
<dbReference type="Pfam" id="PF02518">
    <property type="entry name" value="HATPase_c"/>
    <property type="match status" value="1"/>
</dbReference>
<dbReference type="SMART" id="SM00388">
    <property type="entry name" value="HisKA"/>
    <property type="match status" value="1"/>
</dbReference>
<evidence type="ECO:0000256" key="9">
    <source>
        <dbReference type="ARBA" id="ARBA00022741"/>
    </source>
</evidence>
<evidence type="ECO:0000256" key="15">
    <source>
        <dbReference type="SAM" id="MobiDB-lite"/>
    </source>
</evidence>
<dbReference type="PANTHER" id="PTHR44936">
    <property type="entry name" value="SENSOR PROTEIN CREC"/>
    <property type="match status" value="1"/>
</dbReference>
<evidence type="ECO:0000313" key="19">
    <source>
        <dbReference type="EMBL" id="MZQ90177.1"/>
    </source>
</evidence>
<evidence type="ECO:0000256" key="12">
    <source>
        <dbReference type="ARBA" id="ARBA00022989"/>
    </source>
</evidence>
<dbReference type="Gene3D" id="3.30.565.10">
    <property type="entry name" value="Histidine kinase-like ATPase, C-terminal domain"/>
    <property type="match status" value="1"/>
</dbReference>
<dbReference type="InterPro" id="IPR036097">
    <property type="entry name" value="HisK_dim/P_sf"/>
</dbReference>
<evidence type="ECO:0000259" key="18">
    <source>
        <dbReference type="PROSITE" id="PS50885"/>
    </source>
</evidence>
<evidence type="ECO:0000259" key="17">
    <source>
        <dbReference type="PROSITE" id="PS50109"/>
    </source>
</evidence>
<evidence type="ECO:0000256" key="2">
    <source>
        <dbReference type="ARBA" id="ARBA00004429"/>
    </source>
</evidence>
<dbReference type="InterPro" id="IPR036890">
    <property type="entry name" value="HATPase_C_sf"/>
</dbReference>
<keyword evidence="20" id="KW-1185">Reference proteome</keyword>
<proteinExistence type="predicted"/>
<feature type="transmembrane region" description="Helical" evidence="16">
    <location>
        <begin position="29"/>
        <end position="48"/>
    </location>
</feature>
<evidence type="ECO:0000256" key="1">
    <source>
        <dbReference type="ARBA" id="ARBA00000085"/>
    </source>
</evidence>
<keyword evidence="6" id="KW-0597">Phosphoprotein</keyword>
<evidence type="ECO:0000256" key="8">
    <source>
        <dbReference type="ARBA" id="ARBA00022692"/>
    </source>
</evidence>
<dbReference type="InterPro" id="IPR003594">
    <property type="entry name" value="HATPase_dom"/>
</dbReference>
<dbReference type="EMBL" id="WWNR01000008">
    <property type="protein sequence ID" value="MZQ90177.1"/>
    <property type="molecule type" value="Genomic_DNA"/>
</dbReference>
<feature type="region of interest" description="Disordered" evidence="15">
    <location>
        <begin position="1"/>
        <end position="20"/>
    </location>
</feature>
<reference evidence="19 20" key="1">
    <citation type="submission" date="2020-01" db="EMBL/GenBank/DDBJ databases">
        <title>Frigidibacter albus SP32T (=CGMCC 1.13995T).</title>
        <authorList>
            <person name="Liao X."/>
        </authorList>
    </citation>
    <scope>NUCLEOTIDE SEQUENCE [LARGE SCALE GENOMIC DNA]</scope>
    <source>
        <strain evidence="19 20">SP32</strain>
    </source>
</reference>
<keyword evidence="7" id="KW-0808">Transferase</keyword>
<feature type="compositionally biased region" description="Polar residues" evidence="15">
    <location>
        <begin position="1"/>
        <end position="15"/>
    </location>
</feature>
<evidence type="ECO:0000256" key="10">
    <source>
        <dbReference type="ARBA" id="ARBA00022777"/>
    </source>
</evidence>
<dbReference type="SUPFAM" id="SSF55874">
    <property type="entry name" value="ATPase domain of HSP90 chaperone/DNA topoisomerase II/histidine kinase"/>
    <property type="match status" value="1"/>
</dbReference>
<comment type="subcellular location">
    <subcellularLocation>
        <location evidence="2">Cell inner membrane</location>
        <topology evidence="2">Multi-pass membrane protein</topology>
    </subcellularLocation>
</comment>
<dbReference type="InterPro" id="IPR004358">
    <property type="entry name" value="Sig_transdc_His_kin-like_C"/>
</dbReference>
<dbReference type="PROSITE" id="PS50109">
    <property type="entry name" value="HIS_KIN"/>
    <property type="match status" value="1"/>
</dbReference>
<feature type="domain" description="Histidine kinase" evidence="17">
    <location>
        <begin position="254"/>
        <end position="454"/>
    </location>
</feature>
<dbReference type="InterPro" id="IPR050980">
    <property type="entry name" value="2C_sensor_his_kinase"/>
</dbReference>
<dbReference type="CDD" id="cd00082">
    <property type="entry name" value="HisKA"/>
    <property type="match status" value="1"/>
</dbReference>
<protein>
    <recommendedName>
        <fullName evidence="3">histidine kinase</fullName>
        <ecNumber evidence="3">2.7.13.3</ecNumber>
    </recommendedName>
</protein>
<dbReference type="Proteomes" id="UP000477083">
    <property type="component" value="Unassembled WGS sequence"/>
</dbReference>
<evidence type="ECO:0000256" key="3">
    <source>
        <dbReference type="ARBA" id="ARBA00012438"/>
    </source>
</evidence>
<keyword evidence="14 16" id="KW-0472">Membrane</keyword>
<sequence length="454" mass="48641">MSSDTQPGPQPQTHLPPTGPIRRFVPRSLYARAALILVVPIVALQLVVSVTVTQRLYEDVTRQMTRSLAAGLDALVEAVEAAPDAEAARQTAAALAAPAGVTTSLPAEGPLVDNLALSDLSGRTVIGTLRDEVPGVRGVDLTASRAVQVAIETRHGLLGVEFDRRRVAASNPHQLLVLTAFTSLLMTGVAFLFLRNQLRPIRRLALAAEAFGRGRMVPYRPSGAVEVRSAGSAFLDMRARIERQIEQRTLMLSGVSHDLRTPLTRLKLSLAMMPEDEDTKAMSRDIEEMQALIDAFLAFARGDALESEPELQDPLELLRDIAGRAARAGQPVSEGLFEGAGQMPLRTSAISRAVENLIGNAVRYGRRAEVGGLLTDRALVISVEDDGPGIPRDRREEAMRPFSRLDPARNQDSGSGVGLGLAIAADVARSHGGTLRLGESARLGGLKAELVLPR</sequence>
<evidence type="ECO:0000313" key="20">
    <source>
        <dbReference type="Proteomes" id="UP000477083"/>
    </source>
</evidence>
<organism evidence="19 20">
    <name type="scientific">Frigidibacter albus</name>
    <dbReference type="NCBI Taxonomy" id="1465486"/>
    <lineage>
        <taxon>Bacteria</taxon>
        <taxon>Pseudomonadati</taxon>
        <taxon>Pseudomonadota</taxon>
        <taxon>Alphaproteobacteria</taxon>
        <taxon>Rhodobacterales</taxon>
        <taxon>Paracoccaceae</taxon>
        <taxon>Frigidibacter</taxon>
    </lineage>
</organism>
<evidence type="ECO:0000256" key="6">
    <source>
        <dbReference type="ARBA" id="ARBA00022553"/>
    </source>
</evidence>
<evidence type="ECO:0000256" key="11">
    <source>
        <dbReference type="ARBA" id="ARBA00022840"/>
    </source>
</evidence>
<dbReference type="PRINTS" id="PR00344">
    <property type="entry name" value="BCTRLSENSOR"/>
</dbReference>
<dbReference type="GO" id="GO:0005524">
    <property type="term" value="F:ATP binding"/>
    <property type="evidence" value="ECO:0007669"/>
    <property type="project" value="UniProtKB-KW"/>
</dbReference>
<keyword evidence="10 19" id="KW-0418">Kinase</keyword>
<feature type="domain" description="HAMP" evidence="18">
    <location>
        <begin position="195"/>
        <end position="246"/>
    </location>
</feature>
<dbReference type="InterPro" id="IPR005467">
    <property type="entry name" value="His_kinase_dom"/>
</dbReference>
<comment type="catalytic activity">
    <reaction evidence="1">
        <text>ATP + protein L-histidine = ADP + protein N-phospho-L-histidine.</text>
        <dbReference type="EC" id="2.7.13.3"/>
    </reaction>
</comment>
<accession>A0A6L8VIG9</accession>
<dbReference type="SMART" id="SM00387">
    <property type="entry name" value="HATPase_c"/>
    <property type="match status" value="1"/>
</dbReference>
<evidence type="ECO:0000256" key="13">
    <source>
        <dbReference type="ARBA" id="ARBA00023012"/>
    </source>
</evidence>
<dbReference type="Gene3D" id="1.10.287.130">
    <property type="match status" value="1"/>
</dbReference>
<dbReference type="Pfam" id="PF00512">
    <property type="entry name" value="HisKA"/>
    <property type="match status" value="1"/>
</dbReference>
<evidence type="ECO:0000256" key="7">
    <source>
        <dbReference type="ARBA" id="ARBA00022679"/>
    </source>
</evidence>
<comment type="caution">
    <text evidence="19">The sequence shown here is derived from an EMBL/GenBank/DDBJ whole genome shotgun (WGS) entry which is preliminary data.</text>
</comment>
<dbReference type="PROSITE" id="PS50885">
    <property type="entry name" value="HAMP"/>
    <property type="match status" value="1"/>
</dbReference>
<keyword evidence="11" id="KW-0067">ATP-binding</keyword>
<name>A0A6L8VIG9_9RHOB</name>
<dbReference type="RefSeq" id="WP_161347517.1">
    <property type="nucleotide sequence ID" value="NZ_BMGW01000008.1"/>
</dbReference>
<dbReference type="PANTHER" id="PTHR44936:SF5">
    <property type="entry name" value="SENSOR HISTIDINE KINASE ENVZ"/>
    <property type="match status" value="1"/>
</dbReference>
<keyword evidence="8 16" id="KW-0812">Transmembrane</keyword>
<feature type="transmembrane region" description="Helical" evidence="16">
    <location>
        <begin position="175"/>
        <end position="194"/>
    </location>
</feature>
<dbReference type="GO" id="GO:0000155">
    <property type="term" value="F:phosphorelay sensor kinase activity"/>
    <property type="evidence" value="ECO:0007669"/>
    <property type="project" value="InterPro"/>
</dbReference>
<dbReference type="InterPro" id="IPR003661">
    <property type="entry name" value="HisK_dim/P_dom"/>
</dbReference>
<keyword evidence="13" id="KW-0902">Two-component regulatory system</keyword>
<gene>
    <name evidence="19" type="ORF">GS660_13865</name>
</gene>
<evidence type="ECO:0000256" key="14">
    <source>
        <dbReference type="ARBA" id="ARBA00023136"/>
    </source>
</evidence>
<evidence type="ECO:0000256" key="5">
    <source>
        <dbReference type="ARBA" id="ARBA00022519"/>
    </source>
</evidence>